<dbReference type="Gene3D" id="1.10.287.1060">
    <property type="entry name" value="ESAT-6-like"/>
    <property type="match status" value="1"/>
</dbReference>
<dbReference type="InterPro" id="IPR036689">
    <property type="entry name" value="ESAT-6-like_sf"/>
</dbReference>
<comment type="similarity">
    <text evidence="1">Belongs to the WXG100 family.</text>
</comment>
<dbReference type="RefSeq" id="WP_096420743.1">
    <property type="nucleotide sequence ID" value="NZ_AP017315.1"/>
</dbReference>
<reference evidence="3 4" key="2">
    <citation type="submission" date="2016-01" db="EMBL/GenBank/DDBJ databases">
        <title>Microcella alkaliphila JAM AC0309 whole genome shotgun sequence.</title>
        <authorList>
            <person name="Kurata A."/>
            <person name="Hirose Y."/>
            <person name="Kishimoto N."/>
            <person name="Kobayashi T."/>
        </authorList>
    </citation>
    <scope>NUCLEOTIDE SEQUENCE [LARGE SCALE GENOMIC DNA]</scope>
    <source>
        <strain evidence="3 4">JAM AC0309</strain>
    </source>
</reference>
<dbReference type="NCBIfam" id="TIGR03930">
    <property type="entry name" value="WXG100_ESAT6"/>
    <property type="match status" value="1"/>
</dbReference>
<dbReference type="InterPro" id="IPR010310">
    <property type="entry name" value="T7SS_ESAT-6-like"/>
</dbReference>
<feature type="coiled-coil region" evidence="2">
    <location>
        <begin position="55"/>
        <end position="89"/>
    </location>
</feature>
<evidence type="ECO:0000256" key="1">
    <source>
        <dbReference type="RuleBase" id="RU362001"/>
    </source>
</evidence>
<sequence length="96" mass="10280">MTRYHVDADALLSATSTTTATIGRLQAECAGLTSQLSALQGSWSGNAATAFQTLVAEWMATYSRLEQNLAALNHALGQAGRQYAEIEQQAASMFLR</sequence>
<dbReference type="SUPFAM" id="SSF140453">
    <property type="entry name" value="EsxAB dimer-like"/>
    <property type="match status" value="1"/>
</dbReference>
<dbReference type="AlphaFoldDB" id="A0A0U5BKW3"/>
<evidence type="ECO:0000313" key="3">
    <source>
        <dbReference type="EMBL" id="BAU31499.1"/>
    </source>
</evidence>
<dbReference type="Proteomes" id="UP000218965">
    <property type="component" value="Chromosome"/>
</dbReference>
<dbReference type="Pfam" id="PF06013">
    <property type="entry name" value="WXG100"/>
    <property type="match status" value="1"/>
</dbReference>
<reference evidence="4" key="1">
    <citation type="submission" date="2015-12" db="EMBL/GenBank/DDBJ databases">
        <authorList>
            <person name="Shamseldin A."/>
            <person name="Moawad H."/>
            <person name="Abd El-Rahim W.M."/>
            <person name="Sadowsky M.J."/>
        </authorList>
    </citation>
    <scope>NUCLEOTIDE SEQUENCE [LARGE SCALE GENOMIC DNA]</scope>
    <source>
        <strain evidence="4">JAM AC0309</strain>
    </source>
</reference>
<evidence type="ECO:0000313" key="4">
    <source>
        <dbReference type="Proteomes" id="UP000218965"/>
    </source>
</evidence>
<dbReference type="KEGG" id="malk:MalAC0309_0629"/>
<name>A0A0U5BKW3_9MICO</name>
<accession>A0A0U5BKW3</accession>
<keyword evidence="2" id="KW-0175">Coiled coil</keyword>
<protein>
    <recommendedName>
        <fullName evidence="1">ESAT-6-like protein</fullName>
    </recommendedName>
</protein>
<evidence type="ECO:0000256" key="2">
    <source>
        <dbReference type="SAM" id="Coils"/>
    </source>
</evidence>
<proteinExistence type="inferred from homology"/>
<gene>
    <name evidence="3" type="ORF">MalAC0309_0629</name>
</gene>
<dbReference type="EMBL" id="AP017315">
    <property type="protein sequence ID" value="BAU31499.1"/>
    <property type="molecule type" value="Genomic_DNA"/>
</dbReference>
<organism evidence="3 4">
    <name type="scientific">Microcella alkaliphila</name>
    <dbReference type="NCBI Taxonomy" id="279828"/>
    <lineage>
        <taxon>Bacteria</taxon>
        <taxon>Bacillati</taxon>
        <taxon>Actinomycetota</taxon>
        <taxon>Actinomycetes</taxon>
        <taxon>Micrococcales</taxon>
        <taxon>Microbacteriaceae</taxon>
        <taxon>Microcella</taxon>
    </lineage>
</organism>
<dbReference type="OrthoDB" id="4231069at2"/>